<comment type="caution">
    <text evidence="1">The sequence shown here is derived from an EMBL/GenBank/DDBJ whole genome shotgun (WGS) entry which is preliminary data.</text>
</comment>
<organism evidence="1 2">
    <name type="scientific">Flavobacterium circumlabens</name>
    <dbReference type="NCBI Taxonomy" id="2133765"/>
    <lineage>
        <taxon>Bacteria</taxon>
        <taxon>Pseudomonadati</taxon>
        <taxon>Bacteroidota</taxon>
        <taxon>Flavobacteriia</taxon>
        <taxon>Flavobacteriales</taxon>
        <taxon>Flavobacteriaceae</taxon>
        <taxon>Flavobacterium</taxon>
    </lineage>
</organism>
<proteinExistence type="predicted"/>
<dbReference type="AlphaFoldDB" id="A0A4Y7U3V8"/>
<name>A0A4Y7U3V8_9FLAO</name>
<gene>
    <name evidence="1" type="ORF">D0809_30435</name>
</gene>
<dbReference type="EMBL" id="QWDN01001266">
    <property type="protein sequence ID" value="TEB40472.1"/>
    <property type="molecule type" value="Genomic_DNA"/>
</dbReference>
<reference evidence="1 2" key="1">
    <citation type="journal article" date="2018" name="Syst. Appl. Microbiol.">
        <title>Flavobacterium circumlabens sp. nov. and Flavobacterium cupreum sp. nov., two psychrotrophic species isolated from Antarctic environmental samples.</title>
        <authorList>
            <person name="Kralova S."/>
            <person name="Busse H.J."/>
            <person name="Svec P."/>
            <person name="Maslanova I."/>
            <person name="Stankova E."/>
            <person name="Bartak M."/>
            <person name="Sedlacek I."/>
        </authorList>
    </citation>
    <scope>NUCLEOTIDE SEQUENCE [LARGE SCALE GENOMIC DNA]</scope>
    <source>
        <strain evidence="1 2">CCM 8828</strain>
    </source>
</reference>
<feature type="non-terminal residue" evidence="1">
    <location>
        <position position="1"/>
    </location>
</feature>
<protein>
    <submittedName>
        <fullName evidence="1">Tryptophan synthase subunit alpha</fullName>
    </submittedName>
</protein>
<evidence type="ECO:0000313" key="2">
    <source>
        <dbReference type="Proteomes" id="UP000298340"/>
    </source>
</evidence>
<accession>A0A4Y7U3V8</accession>
<sequence length="43" mass="4568">ISNRETFDQATKFAKGAIIGSGFIKHLSEIGSGKISEFVGGIR</sequence>
<evidence type="ECO:0000313" key="1">
    <source>
        <dbReference type="EMBL" id="TEB40472.1"/>
    </source>
</evidence>
<dbReference type="Proteomes" id="UP000298340">
    <property type="component" value="Unassembled WGS sequence"/>
</dbReference>